<dbReference type="OrthoDB" id="6137781at2759"/>
<feature type="coiled-coil region" evidence="1">
    <location>
        <begin position="337"/>
        <end position="430"/>
    </location>
</feature>
<dbReference type="AlphaFoldDB" id="A0A8K0EB69"/>
<dbReference type="Proteomes" id="UP000838412">
    <property type="component" value="Chromosome 12"/>
</dbReference>
<evidence type="ECO:0000313" key="4">
    <source>
        <dbReference type="Proteomes" id="UP000838412"/>
    </source>
</evidence>
<gene>
    <name evidence="3" type="primary">Hypp6814</name>
    <name evidence="3" type="ORF">BLAG_LOCUS5826</name>
</gene>
<accession>A0A8K0EB69</accession>
<feature type="compositionally biased region" description="Low complexity" evidence="2">
    <location>
        <begin position="285"/>
        <end position="295"/>
    </location>
</feature>
<feature type="compositionally biased region" description="Basic and acidic residues" evidence="2">
    <location>
        <begin position="321"/>
        <end position="334"/>
    </location>
</feature>
<evidence type="ECO:0000313" key="3">
    <source>
        <dbReference type="EMBL" id="CAH1242537.1"/>
    </source>
</evidence>
<protein>
    <submittedName>
        <fullName evidence="3">Hypp6814 protein</fullName>
    </submittedName>
</protein>
<proteinExistence type="predicted"/>
<reference evidence="3" key="1">
    <citation type="submission" date="2022-01" db="EMBL/GenBank/DDBJ databases">
        <authorList>
            <person name="Braso-Vives M."/>
        </authorList>
    </citation>
    <scope>NUCLEOTIDE SEQUENCE</scope>
</reference>
<evidence type="ECO:0000256" key="1">
    <source>
        <dbReference type="SAM" id="Coils"/>
    </source>
</evidence>
<dbReference type="EMBL" id="OV696697">
    <property type="protein sequence ID" value="CAH1242537.1"/>
    <property type="molecule type" value="Genomic_DNA"/>
</dbReference>
<sequence length="554" mass="62374">MGSDSDVIERHLVGDYVIPVDKMITPLWKRLCRHPDQSHVDALAAKFKGCPGGQYTILAVHIPGLALGLFKSSKLQDYTFEVIGGNHTRLALQKLNSEANGANYKTAMARVFCDLPDNLARRIGMDHNKIHFAMPPSAADLLFSFRAAAYAEAGYTNEADLITVEIQLTKDKETRWKDGLITMLEIKGTEDMTPRKQFSNKHGPEIRLALSSCRIWNILTEYVQKWHEGGILCQPKKGTHLKTCHLKFLDGKTDEVKIDLLQKLIDKELEYNFWSKKKKQGKGTKGAAGVKATVTEKNTDAESEQENESGSESGSESGTEAESKQPDEGDNDKDAKIKKLEADVQTMRDQLASSKDKDAKIKKLEADVQTMRDQLASSKDKDAKIKKLEADVQTMRDQLASSKACYSEKERELKAVLDQLEEEKATSANLRYETEQSGEEQTNMLLELEGFRESPLYKVNDFVVVRGDANDGDDTVPWFAKVVAVYPSKRRLTLRWHVPNEEGVYTREIKGGKDLKDDITRFDDIVTTVQMSKDMKLPVKEYEKAWEAVKQATE</sequence>
<keyword evidence="1" id="KW-0175">Coiled coil</keyword>
<name>A0A8K0EB69_BRALA</name>
<feature type="compositionally biased region" description="Low complexity" evidence="2">
    <location>
        <begin position="310"/>
        <end position="320"/>
    </location>
</feature>
<organism evidence="3 4">
    <name type="scientific">Branchiostoma lanceolatum</name>
    <name type="common">Common lancelet</name>
    <name type="synonym">Amphioxus lanceolatum</name>
    <dbReference type="NCBI Taxonomy" id="7740"/>
    <lineage>
        <taxon>Eukaryota</taxon>
        <taxon>Metazoa</taxon>
        <taxon>Chordata</taxon>
        <taxon>Cephalochordata</taxon>
        <taxon>Leptocardii</taxon>
        <taxon>Amphioxiformes</taxon>
        <taxon>Branchiostomatidae</taxon>
        <taxon>Branchiostoma</taxon>
    </lineage>
</organism>
<feature type="region of interest" description="Disordered" evidence="2">
    <location>
        <begin position="279"/>
        <end position="334"/>
    </location>
</feature>
<keyword evidence="4" id="KW-1185">Reference proteome</keyword>
<evidence type="ECO:0000256" key="2">
    <source>
        <dbReference type="SAM" id="MobiDB-lite"/>
    </source>
</evidence>